<feature type="compositionally biased region" description="Acidic residues" evidence="1">
    <location>
        <begin position="48"/>
        <end position="76"/>
    </location>
</feature>
<accession>A0A183TP72</accession>
<evidence type="ECO:0000313" key="4">
    <source>
        <dbReference type="WBParaSite" id="SSLN_0001895301-mRNA-1"/>
    </source>
</evidence>
<evidence type="ECO:0000313" key="2">
    <source>
        <dbReference type="EMBL" id="VDM04656.1"/>
    </source>
</evidence>
<feature type="region of interest" description="Disordered" evidence="1">
    <location>
        <begin position="27"/>
        <end position="76"/>
    </location>
</feature>
<keyword evidence="3" id="KW-1185">Reference proteome</keyword>
<reference evidence="2 3" key="2">
    <citation type="submission" date="2018-11" db="EMBL/GenBank/DDBJ databases">
        <authorList>
            <consortium name="Pathogen Informatics"/>
        </authorList>
    </citation>
    <scope>NUCLEOTIDE SEQUENCE [LARGE SCALE GENOMIC DNA]</scope>
    <source>
        <strain evidence="2 3">NST_G2</strain>
    </source>
</reference>
<dbReference type="Proteomes" id="UP000275846">
    <property type="component" value="Unassembled WGS sequence"/>
</dbReference>
<evidence type="ECO:0000256" key="1">
    <source>
        <dbReference type="SAM" id="MobiDB-lite"/>
    </source>
</evidence>
<reference evidence="4" key="1">
    <citation type="submission" date="2016-06" db="UniProtKB">
        <authorList>
            <consortium name="WormBaseParasite"/>
        </authorList>
    </citation>
    <scope>IDENTIFICATION</scope>
</reference>
<name>A0A183TP72_SCHSO</name>
<protein>
    <submittedName>
        <fullName evidence="2 4">Uncharacterized protein</fullName>
    </submittedName>
</protein>
<organism evidence="4">
    <name type="scientific">Schistocephalus solidus</name>
    <name type="common">Tapeworm</name>
    <dbReference type="NCBI Taxonomy" id="70667"/>
    <lineage>
        <taxon>Eukaryota</taxon>
        <taxon>Metazoa</taxon>
        <taxon>Spiralia</taxon>
        <taxon>Lophotrochozoa</taxon>
        <taxon>Platyhelminthes</taxon>
        <taxon>Cestoda</taxon>
        <taxon>Eucestoda</taxon>
        <taxon>Diphyllobothriidea</taxon>
        <taxon>Diphyllobothriidae</taxon>
        <taxon>Schistocephalus</taxon>
    </lineage>
</organism>
<proteinExistence type="predicted"/>
<sequence length="76" mass="8693">MKKGVCQAEVVFCVGSQQESIVLKSAEPMGTQRSLPATVRWSLAEYKPDDDEEEEEKEEEEEDDDADYDDDDDNKF</sequence>
<dbReference type="WBParaSite" id="SSLN_0001895301-mRNA-1">
    <property type="protein sequence ID" value="SSLN_0001895301-mRNA-1"/>
    <property type="gene ID" value="SSLN_0001895301"/>
</dbReference>
<dbReference type="EMBL" id="UYSU01044046">
    <property type="protein sequence ID" value="VDM04656.1"/>
    <property type="molecule type" value="Genomic_DNA"/>
</dbReference>
<evidence type="ECO:0000313" key="3">
    <source>
        <dbReference type="Proteomes" id="UP000275846"/>
    </source>
</evidence>
<dbReference type="AlphaFoldDB" id="A0A183TP72"/>
<gene>
    <name evidence="2" type="ORF">SSLN_LOCUS18270</name>
</gene>